<feature type="domain" description="Quinate/shikimate 5-dehydrogenase/glutamyl-tRNA reductase" evidence="16">
    <location>
        <begin position="172"/>
        <end position="307"/>
    </location>
</feature>
<dbReference type="CDD" id="cd05213">
    <property type="entry name" value="NAD_bind_Glutamyl_tRNA_reduct"/>
    <property type="match status" value="1"/>
</dbReference>
<dbReference type="EMBL" id="CADCTW010000227">
    <property type="protein sequence ID" value="CAA9367383.1"/>
    <property type="molecule type" value="Genomic_DNA"/>
</dbReference>
<evidence type="ECO:0000256" key="3">
    <source>
        <dbReference type="ARBA" id="ARBA00012970"/>
    </source>
</evidence>
<dbReference type="Gene3D" id="3.40.50.720">
    <property type="entry name" value="NAD(P)-binding Rossmann-like Domain"/>
    <property type="match status" value="1"/>
</dbReference>
<comment type="subunit">
    <text evidence="9">Homodimer.</text>
</comment>
<gene>
    <name evidence="9" type="primary">hemA</name>
    <name evidence="18" type="ORF">AVDCRST_MAG68-4996</name>
</gene>
<dbReference type="NCBIfam" id="TIGR01035">
    <property type="entry name" value="hemA"/>
    <property type="match status" value="1"/>
</dbReference>
<dbReference type="InterPro" id="IPR006151">
    <property type="entry name" value="Shikm_DH/Glu-tRNA_Rdtase"/>
</dbReference>
<evidence type="ECO:0000313" key="18">
    <source>
        <dbReference type="EMBL" id="CAA9367383.1"/>
    </source>
</evidence>
<protein>
    <recommendedName>
        <fullName evidence="8 9">Glutamyl-tRNA reductase</fullName>
        <shortName evidence="9">GluTR</shortName>
        <ecNumber evidence="3 9">1.2.1.70</ecNumber>
    </recommendedName>
</protein>
<dbReference type="Pfam" id="PF05201">
    <property type="entry name" value="GlutR_N"/>
    <property type="match status" value="1"/>
</dbReference>
<keyword evidence="4 9" id="KW-0521">NADP</keyword>
<sequence length="429" mass="45936">MPLAVVGVSHRTAPIELRERFAFGRAELPGALISLSEYTGAETVVLSTCNRTEVYMAGPDGAELARAVLAERVGMAPDAAAPHLYVHRDRGAAEHLFRVSSGLDSMILGEPQIQGQVREAYAVARETAGASGPVVGPALNRLFQTALGVGGKVRSETGLGIGAASVSSAAVDLAKKIFGSLKGRRALVLGAGEMSETTLECLRAEGVRTAIVANRTWERARELAERWGGEAVKWEQFGTALAGVDIVICSTAAPHPVLTRERLRQALPNGAARPLCIIDIALPRDVEPGVGEEPNVFLYDIDDLQAIVSGNLDRRRAELPAAEQIVGAGVEDFWGWYSSLAVVPTIRALRDHGERVRQAEVERALRSLQHLSADDQQAIDALTRALLNKLLHSPTVRLRQAAGNGRGTGVLDTVRYLFELEPDAAPHED</sequence>
<evidence type="ECO:0000256" key="10">
    <source>
        <dbReference type="PIRSR" id="PIRSR000445-1"/>
    </source>
</evidence>
<comment type="pathway">
    <text evidence="1 9 14">Porphyrin-containing compound metabolism; protoporphyrin-IX biosynthesis; 5-aminolevulinate from L-glutamyl-tRNA(Glu): step 1/2.</text>
</comment>
<evidence type="ECO:0000256" key="4">
    <source>
        <dbReference type="ARBA" id="ARBA00022857"/>
    </source>
</evidence>
<evidence type="ECO:0000259" key="15">
    <source>
        <dbReference type="Pfam" id="PF00745"/>
    </source>
</evidence>
<feature type="domain" description="Glutamyl-tRNA reductase N-terminal" evidence="17">
    <location>
        <begin position="6"/>
        <end position="157"/>
    </location>
</feature>
<comment type="catalytic activity">
    <reaction evidence="7 9 14">
        <text>(S)-4-amino-5-oxopentanoate + tRNA(Glu) + NADP(+) = L-glutamyl-tRNA(Glu) + NADPH + H(+)</text>
        <dbReference type="Rhea" id="RHEA:12344"/>
        <dbReference type="Rhea" id="RHEA-COMP:9663"/>
        <dbReference type="Rhea" id="RHEA-COMP:9680"/>
        <dbReference type="ChEBI" id="CHEBI:15378"/>
        <dbReference type="ChEBI" id="CHEBI:57501"/>
        <dbReference type="ChEBI" id="CHEBI:57783"/>
        <dbReference type="ChEBI" id="CHEBI:58349"/>
        <dbReference type="ChEBI" id="CHEBI:78442"/>
        <dbReference type="ChEBI" id="CHEBI:78520"/>
        <dbReference type="EC" id="1.2.1.70"/>
    </reaction>
</comment>
<evidence type="ECO:0000256" key="8">
    <source>
        <dbReference type="ARBA" id="ARBA00068659"/>
    </source>
</evidence>
<evidence type="ECO:0000256" key="14">
    <source>
        <dbReference type="RuleBase" id="RU000584"/>
    </source>
</evidence>
<evidence type="ECO:0000259" key="16">
    <source>
        <dbReference type="Pfam" id="PF01488"/>
    </source>
</evidence>
<evidence type="ECO:0000256" key="13">
    <source>
        <dbReference type="PIRSR" id="PIRSR000445-4"/>
    </source>
</evidence>
<dbReference type="AlphaFoldDB" id="A0A6J4MUV7"/>
<dbReference type="PIRSF" id="PIRSF000445">
    <property type="entry name" value="4pyrrol_synth_GluRdtase"/>
    <property type="match status" value="1"/>
</dbReference>
<dbReference type="SUPFAM" id="SSF69742">
    <property type="entry name" value="Glutamyl tRNA-reductase catalytic, N-terminal domain"/>
    <property type="match status" value="1"/>
</dbReference>
<dbReference type="PANTHER" id="PTHR43013:SF1">
    <property type="entry name" value="GLUTAMYL-TRNA REDUCTASE"/>
    <property type="match status" value="1"/>
</dbReference>
<feature type="binding site" evidence="9 11">
    <location>
        <begin position="110"/>
        <end position="112"/>
    </location>
    <ligand>
        <name>substrate</name>
    </ligand>
</feature>
<dbReference type="EC" id="1.2.1.70" evidence="3 9"/>
<reference evidence="18" key="1">
    <citation type="submission" date="2020-02" db="EMBL/GenBank/DDBJ databases">
        <authorList>
            <person name="Meier V. D."/>
        </authorList>
    </citation>
    <scope>NUCLEOTIDE SEQUENCE</scope>
    <source>
        <strain evidence="18">AVDCRST_MAG68</strain>
    </source>
</reference>
<feature type="binding site" evidence="9 11">
    <location>
        <position position="105"/>
    </location>
    <ligand>
        <name>substrate</name>
    </ligand>
</feature>
<proteinExistence type="inferred from homology"/>
<dbReference type="InterPro" id="IPR036291">
    <property type="entry name" value="NAD(P)-bd_dom_sf"/>
</dbReference>
<evidence type="ECO:0000256" key="1">
    <source>
        <dbReference type="ARBA" id="ARBA00005059"/>
    </source>
</evidence>
<dbReference type="FunFam" id="3.40.50.720:FF:000031">
    <property type="entry name" value="Glutamyl-tRNA reductase"/>
    <property type="match status" value="1"/>
</dbReference>
<dbReference type="HAMAP" id="MF_00087">
    <property type="entry name" value="Glu_tRNA_reductase"/>
    <property type="match status" value="1"/>
</dbReference>
<evidence type="ECO:0000259" key="17">
    <source>
        <dbReference type="Pfam" id="PF05201"/>
    </source>
</evidence>
<evidence type="ECO:0000256" key="7">
    <source>
        <dbReference type="ARBA" id="ARBA00047464"/>
    </source>
</evidence>
<dbReference type="InterPro" id="IPR036453">
    <property type="entry name" value="GluRdtase_dimer_dom_sf"/>
</dbReference>
<feature type="active site" description="Nucleophile" evidence="9 10">
    <location>
        <position position="49"/>
    </location>
</feature>
<dbReference type="InterPro" id="IPR018214">
    <property type="entry name" value="GluRdtase_CS"/>
</dbReference>
<evidence type="ECO:0000256" key="9">
    <source>
        <dbReference type="HAMAP-Rule" id="MF_00087"/>
    </source>
</evidence>
<evidence type="ECO:0000256" key="2">
    <source>
        <dbReference type="ARBA" id="ARBA00005916"/>
    </source>
</evidence>
<comment type="domain">
    <text evidence="9">Possesses an unusual extended V-shaped dimeric structure with each monomer consisting of three distinct domains arranged along a curved 'spinal' alpha-helix. The N-terminal catalytic domain specifically recognizes the glutamate moiety of the substrate. The second domain is the NADPH-binding domain, and the third C-terminal domain is responsible for dimerization.</text>
</comment>
<comment type="miscellaneous">
    <text evidence="9">During catalysis, the active site Cys acts as a nucleophile attacking the alpha-carbonyl group of tRNA-bound glutamate with the formation of a thioester intermediate between enzyme and glutamate, and the concomitant release of tRNA(Glu). The thioester intermediate is finally reduced by direct hydride transfer from NADPH, to form the product GSA.</text>
</comment>
<dbReference type="InterPro" id="IPR015896">
    <property type="entry name" value="4pyrrol_synth_GluRdtase_dimer"/>
</dbReference>
<feature type="binding site" evidence="9 11">
    <location>
        <begin position="48"/>
        <end position="51"/>
    </location>
    <ligand>
        <name>substrate</name>
    </ligand>
</feature>
<name>A0A6J4MUV7_9BACT</name>
<dbReference type="GO" id="GO:0008883">
    <property type="term" value="F:glutamyl-tRNA reductase activity"/>
    <property type="evidence" value="ECO:0007669"/>
    <property type="project" value="UniProtKB-UniRule"/>
</dbReference>
<dbReference type="GO" id="GO:0050661">
    <property type="term" value="F:NADP binding"/>
    <property type="evidence" value="ECO:0007669"/>
    <property type="project" value="InterPro"/>
</dbReference>
<dbReference type="InterPro" id="IPR000343">
    <property type="entry name" value="4pyrrol_synth_GluRdtase"/>
</dbReference>
<evidence type="ECO:0000256" key="11">
    <source>
        <dbReference type="PIRSR" id="PIRSR000445-2"/>
    </source>
</evidence>
<accession>A0A6J4MUV7</accession>
<dbReference type="SUPFAM" id="SSF69075">
    <property type="entry name" value="Glutamyl tRNA-reductase dimerization domain"/>
    <property type="match status" value="1"/>
</dbReference>
<dbReference type="PROSITE" id="PS00747">
    <property type="entry name" value="GLUTR"/>
    <property type="match status" value="1"/>
</dbReference>
<comment type="similarity">
    <text evidence="2 9 14">Belongs to the glutamyl-tRNA reductase family.</text>
</comment>
<evidence type="ECO:0000256" key="6">
    <source>
        <dbReference type="ARBA" id="ARBA00023244"/>
    </source>
</evidence>
<feature type="binding site" evidence="9 12">
    <location>
        <begin position="190"/>
        <end position="195"/>
    </location>
    <ligand>
        <name>NADP(+)</name>
        <dbReference type="ChEBI" id="CHEBI:58349"/>
    </ligand>
</feature>
<organism evidence="18">
    <name type="scientific">uncultured Gemmatimonadota bacterium</name>
    <dbReference type="NCBI Taxonomy" id="203437"/>
    <lineage>
        <taxon>Bacteria</taxon>
        <taxon>Pseudomonadati</taxon>
        <taxon>Gemmatimonadota</taxon>
        <taxon>environmental samples</taxon>
    </lineage>
</organism>
<dbReference type="FunFam" id="3.30.460.30:FF:000001">
    <property type="entry name" value="Glutamyl-tRNA reductase"/>
    <property type="match status" value="1"/>
</dbReference>
<evidence type="ECO:0000256" key="12">
    <source>
        <dbReference type="PIRSR" id="PIRSR000445-3"/>
    </source>
</evidence>
<comment type="function">
    <text evidence="9">Catalyzes the NADPH-dependent reduction of glutamyl-tRNA(Glu) to glutamate 1-semialdehyde (GSA).</text>
</comment>
<keyword evidence="5 9" id="KW-0560">Oxidoreductase</keyword>
<feature type="site" description="Important for activity" evidence="9 13">
    <location>
        <position position="95"/>
    </location>
</feature>
<keyword evidence="6 9" id="KW-0627">Porphyrin biosynthesis</keyword>
<dbReference type="GO" id="GO:0019353">
    <property type="term" value="P:protoporphyrinogen IX biosynthetic process from glutamate"/>
    <property type="evidence" value="ECO:0007669"/>
    <property type="project" value="TreeGrafter"/>
</dbReference>
<feature type="binding site" evidence="9 11">
    <location>
        <position position="116"/>
    </location>
    <ligand>
        <name>substrate</name>
    </ligand>
</feature>
<feature type="domain" description="Tetrapyrrole biosynthesis glutamyl-tRNA reductase dimerisation" evidence="15">
    <location>
        <begin position="321"/>
        <end position="420"/>
    </location>
</feature>
<dbReference type="SUPFAM" id="SSF51735">
    <property type="entry name" value="NAD(P)-binding Rossmann-fold domains"/>
    <property type="match status" value="1"/>
</dbReference>
<dbReference type="Gene3D" id="3.30.460.30">
    <property type="entry name" value="Glutamyl-tRNA reductase, N-terminal domain"/>
    <property type="match status" value="1"/>
</dbReference>
<evidence type="ECO:0000256" key="5">
    <source>
        <dbReference type="ARBA" id="ARBA00023002"/>
    </source>
</evidence>
<dbReference type="InterPro" id="IPR015895">
    <property type="entry name" value="4pyrrol_synth_GluRdtase_N"/>
</dbReference>
<dbReference type="Pfam" id="PF00745">
    <property type="entry name" value="GlutR_dimer"/>
    <property type="match status" value="1"/>
</dbReference>
<dbReference type="UniPathway" id="UPA00251">
    <property type="reaction ID" value="UER00316"/>
</dbReference>
<dbReference type="Pfam" id="PF01488">
    <property type="entry name" value="Shikimate_DH"/>
    <property type="match status" value="1"/>
</dbReference>
<dbReference type="InterPro" id="IPR036343">
    <property type="entry name" value="GluRdtase_N_sf"/>
</dbReference>
<dbReference type="PANTHER" id="PTHR43013">
    <property type="entry name" value="GLUTAMYL-TRNA REDUCTASE"/>
    <property type="match status" value="1"/>
</dbReference>